<dbReference type="EMBL" id="CABD030017190">
    <property type="status" value="NOT_ANNOTATED_CDS"/>
    <property type="molecule type" value="Genomic_DNA"/>
</dbReference>
<evidence type="ECO:0000313" key="1">
    <source>
        <dbReference type="Ensembl" id="ENSGGOP00000045669.1"/>
    </source>
</evidence>
<dbReference type="OMA" id="GGLDHSK"/>
<dbReference type="Ensembl" id="ENSGGOT00000048006.1">
    <property type="protein sequence ID" value="ENSGGOP00000045669.1"/>
    <property type="gene ID" value="ENSGGOG00000037000.1"/>
</dbReference>
<reference evidence="1 2" key="2">
    <citation type="journal article" date="2012" name="Nature">
        <title>Insights into hominid evolution from the gorilla genome sequence.</title>
        <authorList>
            <person name="Scally A."/>
            <person name="Dutheil J.Y."/>
            <person name="Hillier L.W."/>
            <person name="Jordan G.E."/>
            <person name="Goodhead I."/>
            <person name="Herrero J."/>
            <person name="Hobolth A."/>
            <person name="Lappalainen T."/>
            <person name="Mailund T."/>
            <person name="Marques-Bonet T."/>
            <person name="McCarthy S."/>
            <person name="Montgomery S.H."/>
            <person name="Schwalie P.C."/>
            <person name="Tang Y.A."/>
            <person name="Ward M.C."/>
            <person name="Xue Y."/>
            <person name="Yngvadottir B."/>
            <person name="Alkan C."/>
            <person name="Andersen L.N."/>
            <person name="Ayub Q."/>
            <person name="Ball E.V."/>
            <person name="Beal K."/>
            <person name="Bradley B.J."/>
            <person name="Chen Y."/>
            <person name="Clee C.M."/>
            <person name="Fitzgerald S."/>
            <person name="Graves T.A."/>
            <person name="Gu Y."/>
            <person name="Heath P."/>
            <person name="Heger A."/>
            <person name="Karakoc E."/>
            <person name="Kolb-Kokocinski A."/>
            <person name="Laird G.K."/>
            <person name="Lunter G."/>
            <person name="Meader S."/>
            <person name="Mort M."/>
            <person name="Mullikin J.C."/>
            <person name="Munch K."/>
            <person name="O'Connor T.D."/>
            <person name="Phillips A.D."/>
            <person name="Prado-Martinez J."/>
            <person name="Rogers A.S."/>
            <person name="Sajjadian S."/>
            <person name="Schmidt D."/>
            <person name="Shaw K."/>
            <person name="Simpson J.T."/>
            <person name="Stenson P.D."/>
            <person name="Turner D.J."/>
            <person name="Vigilant L."/>
            <person name="Vilella A.J."/>
            <person name="Whitener W."/>
            <person name="Zhu B."/>
            <person name="Cooper D.N."/>
            <person name="de Jong P."/>
            <person name="Dermitzakis E.T."/>
            <person name="Eichler E.E."/>
            <person name="Flicek P."/>
            <person name="Goldman N."/>
            <person name="Mundy N.I."/>
            <person name="Ning Z."/>
            <person name="Odom D.T."/>
            <person name="Ponting C.P."/>
            <person name="Quail M.A."/>
            <person name="Ryder O.A."/>
            <person name="Searle S.M."/>
            <person name="Warren W.C."/>
            <person name="Wilson R.K."/>
            <person name="Schierup M.H."/>
            <person name="Rogers J."/>
            <person name="Tyler-Smith C."/>
            <person name="Durbin R."/>
        </authorList>
    </citation>
    <scope>NUCLEOTIDE SEQUENCE [LARGE SCALE GENOMIC DNA]</scope>
</reference>
<evidence type="ECO:0000313" key="2">
    <source>
        <dbReference type="Proteomes" id="UP000001519"/>
    </source>
</evidence>
<protein>
    <submittedName>
        <fullName evidence="1">Uncharacterized protein</fullName>
    </submittedName>
</protein>
<name>A0A2I2ZEH6_GORGO</name>
<dbReference type="Proteomes" id="UP000001519">
    <property type="component" value="Chromosome 2B"/>
</dbReference>
<reference evidence="2" key="1">
    <citation type="submission" date="2011-05" db="EMBL/GenBank/DDBJ databases">
        <title>Insights into the evolution of the great apes provided by the gorilla genome.</title>
        <authorList>
            <person name="Scally A."/>
        </authorList>
    </citation>
    <scope>NUCLEOTIDE SEQUENCE [LARGE SCALE GENOMIC DNA]</scope>
</reference>
<dbReference type="Bgee" id="ENSGGOG00000037000">
    <property type="expression patterns" value="Expressed in heart and 6 other cell types or tissues"/>
</dbReference>
<dbReference type="AlphaFoldDB" id="A0A2I2ZEH6"/>
<dbReference type="InParanoid" id="A0A2I2ZEH6"/>
<sequence length="74" mass="8377">MFLKVLLVIWQGSGQEWGGLDHSKGSTRPNPKGQHLELNTYMACSKMGKRLEKFILMFACQTKPFSQQSSETLT</sequence>
<reference evidence="1" key="4">
    <citation type="submission" date="2025-09" db="UniProtKB">
        <authorList>
            <consortium name="Ensembl"/>
        </authorList>
    </citation>
    <scope>IDENTIFICATION</scope>
</reference>
<keyword evidence="2" id="KW-1185">Reference proteome</keyword>
<organism evidence="1 2">
    <name type="scientific">Gorilla gorilla gorilla</name>
    <name type="common">Western lowland gorilla</name>
    <dbReference type="NCBI Taxonomy" id="9595"/>
    <lineage>
        <taxon>Eukaryota</taxon>
        <taxon>Metazoa</taxon>
        <taxon>Chordata</taxon>
        <taxon>Craniata</taxon>
        <taxon>Vertebrata</taxon>
        <taxon>Euteleostomi</taxon>
        <taxon>Mammalia</taxon>
        <taxon>Eutheria</taxon>
        <taxon>Euarchontoglires</taxon>
        <taxon>Primates</taxon>
        <taxon>Haplorrhini</taxon>
        <taxon>Catarrhini</taxon>
        <taxon>Hominidae</taxon>
        <taxon>Gorilla</taxon>
    </lineage>
</organism>
<reference evidence="1" key="3">
    <citation type="submission" date="2025-08" db="UniProtKB">
        <authorList>
            <consortium name="Ensembl"/>
        </authorList>
    </citation>
    <scope>IDENTIFICATION</scope>
</reference>
<accession>A0A2I2ZEH6</accession>
<proteinExistence type="predicted"/>